<dbReference type="EMBL" id="NBCO01000041">
    <property type="protein sequence ID" value="ORC84778.1"/>
    <property type="molecule type" value="Genomic_DNA"/>
</dbReference>
<dbReference type="VEuPathDB" id="TriTrypDB:TM35_000411480"/>
<keyword evidence="2" id="KW-1185">Reference proteome</keyword>
<keyword evidence="1" id="KW-0808">Transferase</keyword>
<name>A0A1X0NJU0_9TRYP</name>
<proteinExistence type="predicted"/>
<dbReference type="GeneID" id="39989636"/>
<organism evidence="1 2">
    <name type="scientific">Trypanosoma theileri</name>
    <dbReference type="NCBI Taxonomy" id="67003"/>
    <lineage>
        <taxon>Eukaryota</taxon>
        <taxon>Discoba</taxon>
        <taxon>Euglenozoa</taxon>
        <taxon>Kinetoplastea</taxon>
        <taxon>Metakinetoplastina</taxon>
        <taxon>Trypanosomatida</taxon>
        <taxon>Trypanosomatidae</taxon>
        <taxon>Trypanosoma</taxon>
    </lineage>
</organism>
<dbReference type="GO" id="GO:0016740">
    <property type="term" value="F:transferase activity"/>
    <property type="evidence" value="ECO:0007669"/>
    <property type="project" value="UniProtKB-KW"/>
</dbReference>
<gene>
    <name evidence="1" type="ORF">TM35_000411480</name>
</gene>
<accession>A0A1X0NJU0</accession>
<comment type="caution">
    <text evidence="1">The sequence shown here is derived from an EMBL/GenBank/DDBJ whole genome shotgun (WGS) entry which is preliminary data.</text>
</comment>
<evidence type="ECO:0000313" key="2">
    <source>
        <dbReference type="Proteomes" id="UP000192257"/>
    </source>
</evidence>
<protein>
    <submittedName>
        <fullName evidence="1">Putative UDP-Gal or UDP-GlcNAc-dependent glycosyltransferase</fullName>
    </submittedName>
</protein>
<evidence type="ECO:0000313" key="1">
    <source>
        <dbReference type="EMBL" id="ORC84778.1"/>
    </source>
</evidence>
<dbReference type="OrthoDB" id="249861at2759"/>
<sequence>MMLMAAIGLHHYKPDQVVQIRHRFFGSLAPRGNTENSNLFIEEIRYIPRRTVQTWKERDYLIVFGVPSMDVTAQMKRRLLQRTTCWQFPGVATRSNNFTGSMLVLYVLAR</sequence>
<feature type="non-terminal residue" evidence="1">
    <location>
        <position position="110"/>
    </location>
</feature>
<reference evidence="1 2" key="1">
    <citation type="submission" date="2017-03" db="EMBL/GenBank/DDBJ databases">
        <title>An alternative strategy for trypanosome survival in the mammalian bloodstream revealed through genome and transcriptome analysis of the ubiquitous bovine parasite Trypanosoma (Megatrypanum) theileri.</title>
        <authorList>
            <person name="Kelly S."/>
            <person name="Ivens A."/>
            <person name="Mott A."/>
            <person name="O'Neill E."/>
            <person name="Emms D."/>
            <person name="Macleod O."/>
            <person name="Voorheis P."/>
            <person name="Matthews J."/>
            <person name="Matthews K."/>
            <person name="Carrington M."/>
        </authorList>
    </citation>
    <scope>NUCLEOTIDE SEQUENCE [LARGE SCALE GENOMIC DNA]</scope>
    <source>
        <strain evidence="1">Edinburgh</strain>
    </source>
</reference>
<dbReference type="Proteomes" id="UP000192257">
    <property type="component" value="Unassembled WGS sequence"/>
</dbReference>
<dbReference type="AlphaFoldDB" id="A0A1X0NJU0"/>
<dbReference type="RefSeq" id="XP_028878844.1">
    <property type="nucleotide sequence ID" value="XM_029029856.1"/>
</dbReference>